<reference evidence="3 4" key="1">
    <citation type="submission" date="2017-07" db="EMBL/GenBank/DDBJ databases">
        <title>Leptospira spp. isolated from tropical soils.</title>
        <authorList>
            <person name="Thibeaux R."/>
            <person name="Iraola G."/>
            <person name="Ferres I."/>
            <person name="Bierque E."/>
            <person name="Girault D."/>
            <person name="Soupe-Gilbert M.-E."/>
            <person name="Picardeau M."/>
            <person name="Goarant C."/>
        </authorList>
    </citation>
    <scope>NUCLEOTIDE SEQUENCE [LARGE SCALE GENOMIC DNA]</scope>
    <source>
        <strain evidence="2 4">FH1-B-B1</strain>
        <strain evidence="1 3">FH1-B-C1</strain>
    </source>
</reference>
<dbReference type="RefSeq" id="WP_100712779.1">
    <property type="nucleotide sequence ID" value="NZ_NPDY01000002.1"/>
</dbReference>
<evidence type="ECO:0008006" key="5">
    <source>
        <dbReference type="Google" id="ProtNLM"/>
    </source>
</evidence>
<proteinExistence type="predicted"/>
<dbReference type="Pfam" id="PF14106">
    <property type="entry name" value="DUF4279"/>
    <property type="match status" value="1"/>
</dbReference>
<dbReference type="EMBL" id="NPDY01000002">
    <property type="protein sequence ID" value="PJZ70947.1"/>
    <property type="molecule type" value="Genomic_DNA"/>
</dbReference>
<evidence type="ECO:0000313" key="1">
    <source>
        <dbReference type="EMBL" id="PJZ70947.1"/>
    </source>
</evidence>
<accession>A0A2M9ZQ68</accession>
<keyword evidence="3" id="KW-1185">Reference proteome</keyword>
<evidence type="ECO:0000313" key="3">
    <source>
        <dbReference type="Proteomes" id="UP000231962"/>
    </source>
</evidence>
<name>A0A2M9ZQ68_9LEPT</name>
<gene>
    <name evidence="1" type="ORF">CH360_04475</name>
    <name evidence="2" type="ORF">CH373_07615</name>
</gene>
<protein>
    <recommendedName>
        <fullName evidence="5">DUF4279 domain-containing protein</fullName>
    </recommendedName>
</protein>
<organism evidence="2 4">
    <name type="scientific">Leptospira perolatii</name>
    <dbReference type="NCBI Taxonomy" id="2023191"/>
    <lineage>
        <taxon>Bacteria</taxon>
        <taxon>Pseudomonadati</taxon>
        <taxon>Spirochaetota</taxon>
        <taxon>Spirochaetia</taxon>
        <taxon>Leptospirales</taxon>
        <taxon>Leptospiraceae</taxon>
        <taxon>Leptospira</taxon>
    </lineage>
</organism>
<dbReference type="AlphaFoldDB" id="A0A2M9ZQ68"/>
<dbReference type="Proteomes" id="UP000231990">
    <property type="component" value="Unassembled WGS sequence"/>
</dbReference>
<dbReference type="EMBL" id="NPDZ01000003">
    <property type="protein sequence ID" value="PJZ74073.1"/>
    <property type="molecule type" value="Genomic_DNA"/>
</dbReference>
<comment type="caution">
    <text evidence="2">The sequence shown here is derived from an EMBL/GenBank/DDBJ whole genome shotgun (WGS) entry which is preliminary data.</text>
</comment>
<evidence type="ECO:0000313" key="2">
    <source>
        <dbReference type="EMBL" id="PJZ74073.1"/>
    </source>
</evidence>
<dbReference type="InterPro" id="IPR025459">
    <property type="entry name" value="DUF4279"/>
</dbReference>
<sequence>MNINKSLARSWALIAISEPGLDVNSITRELGIEPDFALAKDTLAISGEKISTPLWQIHSKKEAFSPLEDHVWELISRIAPNRKEFQKICQKHKVILYCSIEFNDGNKDEVSLSPKTLLLLGDLGVNLCFQGWKLPEERRRLDDQH</sequence>
<dbReference type="Proteomes" id="UP000231962">
    <property type="component" value="Unassembled WGS sequence"/>
</dbReference>
<evidence type="ECO:0000313" key="4">
    <source>
        <dbReference type="Proteomes" id="UP000231990"/>
    </source>
</evidence>
<dbReference type="OrthoDB" id="327329at2"/>